<dbReference type="InterPro" id="IPR036282">
    <property type="entry name" value="Glutathione-S-Trfase_C_sf"/>
</dbReference>
<comment type="caution">
    <text evidence="3">The sequence shown here is derived from an EMBL/GenBank/DDBJ whole genome shotgun (WGS) entry which is preliminary data.</text>
</comment>
<keyword evidence="4" id="KW-1185">Reference proteome</keyword>
<evidence type="ECO:0000313" key="4">
    <source>
        <dbReference type="Proteomes" id="UP001189429"/>
    </source>
</evidence>
<evidence type="ECO:0000259" key="2">
    <source>
        <dbReference type="PROSITE" id="PS50405"/>
    </source>
</evidence>
<reference evidence="3" key="1">
    <citation type="submission" date="2023-10" db="EMBL/GenBank/DDBJ databases">
        <authorList>
            <person name="Chen Y."/>
            <person name="Shah S."/>
            <person name="Dougan E. K."/>
            <person name="Thang M."/>
            <person name="Chan C."/>
        </authorList>
    </citation>
    <scope>NUCLEOTIDE SEQUENCE [LARGE SCALE GENOMIC DNA]</scope>
</reference>
<evidence type="ECO:0000313" key="3">
    <source>
        <dbReference type="EMBL" id="CAK0794319.1"/>
    </source>
</evidence>
<organism evidence="3 4">
    <name type="scientific">Prorocentrum cordatum</name>
    <dbReference type="NCBI Taxonomy" id="2364126"/>
    <lineage>
        <taxon>Eukaryota</taxon>
        <taxon>Sar</taxon>
        <taxon>Alveolata</taxon>
        <taxon>Dinophyceae</taxon>
        <taxon>Prorocentrales</taxon>
        <taxon>Prorocentraceae</taxon>
        <taxon>Prorocentrum</taxon>
    </lineage>
</organism>
<dbReference type="PROSITE" id="PS50405">
    <property type="entry name" value="GST_CTER"/>
    <property type="match status" value="1"/>
</dbReference>
<protein>
    <recommendedName>
        <fullName evidence="2">GST C-terminal domain-containing protein</fullName>
    </recommendedName>
</protein>
<dbReference type="Gene3D" id="1.20.1050.10">
    <property type="match status" value="1"/>
</dbReference>
<evidence type="ECO:0000256" key="1">
    <source>
        <dbReference type="SAM" id="MobiDB-lite"/>
    </source>
</evidence>
<proteinExistence type="predicted"/>
<dbReference type="Proteomes" id="UP001189429">
    <property type="component" value="Unassembled WGS sequence"/>
</dbReference>
<feature type="region of interest" description="Disordered" evidence="1">
    <location>
        <begin position="273"/>
        <end position="316"/>
    </location>
</feature>
<feature type="region of interest" description="Disordered" evidence="1">
    <location>
        <begin position="207"/>
        <end position="227"/>
    </location>
</feature>
<dbReference type="InterPro" id="IPR010987">
    <property type="entry name" value="Glutathione-S-Trfase_C-like"/>
</dbReference>
<dbReference type="EMBL" id="CAUYUJ010001119">
    <property type="protein sequence ID" value="CAK0794319.1"/>
    <property type="molecule type" value="Genomic_DNA"/>
</dbReference>
<accession>A0ABN9PMN7</accession>
<feature type="compositionally biased region" description="Basic and acidic residues" evidence="1">
    <location>
        <begin position="276"/>
        <end position="290"/>
    </location>
</feature>
<feature type="domain" description="GST C-terminal" evidence="2">
    <location>
        <begin position="45"/>
        <end position="183"/>
    </location>
</feature>
<dbReference type="SUPFAM" id="SSF47616">
    <property type="entry name" value="GST C-terminal domain-like"/>
    <property type="match status" value="1"/>
</dbReference>
<gene>
    <name evidence="3" type="ORF">PCOR1329_LOCUS4368</name>
</gene>
<sequence length="316" mass="34780">MQGCPQRVGQVVGQPPPPPLRITWVIADSQKTPSRDPEMPMFPRGKPEREWAVVALEVERDFVEQFSNFLFRPTDPVAQSKSRTVDVVLGYLEQQLGRTVTGDLQNIEDAPWLLDYPHPTLVDLSLAPHVERAVAWGLYYKGYDIRNSFPNINAWLTALEKLPYYMATRGDFYTHCLSIASPQNAPVPDADALPKRVRALLSPASSRLPVQRSAEPEPWSASELQSPESVHSAEAAVELLRGHAAVARFCCRADGDGVGRWAAGGLFRAQLADPLAEPREGGRNATRDIRGDDDDADPPLRTSCAAACAAPPRRRG</sequence>
<dbReference type="Pfam" id="PF13410">
    <property type="entry name" value="GST_C_2"/>
    <property type="match status" value="1"/>
</dbReference>
<name>A0ABN9PMN7_9DINO</name>
<feature type="compositionally biased region" description="Low complexity" evidence="1">
    <location>
        <begin position="304"/>
        <end position="316"/>
    </location>
</feature>